<feature type="signal peptide" evidence="2">
    <location>
        <begin position="1"/>
        <end position="33"/>
    </location>
</feature>
<feature type="domain" description="Glyoxal oxidase N-terminal" evidence="3">
    <location>
        <begin position="288"/>
        <end position="548"/>
    </location>
</feature>
<dbReference type="Pfam" id="PF07250">
    <property type="entry name" value="Glyoxal_oxid_N"/>
    <property type="match status" value="1"/>
</dbReference>
<dbReference type="Pfam" id="PF21110">
    <property type="entry name" value="GlxA"/>
    <property type="match status" value="1"/>
</dbReference>
<dbReference type="PANTHER" id="PTHR32208:SF21">
    <property type="entry name" value="LOW QUALITY PROTEIN: ALDEHYDE OXIDASE GLOX-LIKE"/>
    <property type="match status" value="1"/>
</dbReference>
<dbReference type="Gene3D" id="2.130.10.80">
    <property type="entry name" value="Galactose oxidase/kelch, beta-propeller"/>
    <property type="match status" value="2"/>
</dbReference>
<evidence type="ECO:0000256" key="2">
    <source>
        <dbReference type="SAM" id="SignalP"/>
    </source>
</evidence>
<dbReference type="InterPro" id="IPR015202">
    <property type="entry name" value="GO-like_E_set"/>
</dbReference>
<dbReference type="Pfam" id="PF09118">
    <property type="entry name" value="GO-like_E_set"/>
    <property type="match status" value="1"/>
</dbReference>
<dbReference type="SUPFAM" id="SSF81296">
    <property type="entry name" value="E set domains"/>
    <property type="match status" value="1"/>
</dbReference>
<evidence type="ECO:0000259" key="5">
    <source>
        <dbReference type="Pfam" id="PF21110"/>
    </source>
</evidence>
<dbReference type="CDD" id="cd02851">
    <property type="entry name" value="E_set_GO_C"/>
    <property type="match status" value="1"/>
</dbReference>
<evidence type="ECO:0000313" key="7">
    <source>
        <dbReference type="Proteomes" id="UP000556436"/>
    </source>
</evidence>
<name>A0A7W7L8Y8_STRNE</name>
<feature type="chain" id="PRO_5031222985" description="Kelch motif" evidence="2">
    <location>
        <begin position="34"/>
        <end position="649"/>
    </location>
</feature>
<accession>A0A7W7L8Y8</accession>
<feature type="domain" description="GlxA-like beta barrel" evidence="5">
    <location>
        <begin position="153"/>
        <end position="259"/>
    </location>
</feature>
<dbReference type="InterPro" id="IPR049305">
    <property type="entry name" value="GlxA-like_b-barrel"/>
</dbReference>
<reference evidence="6 7" key="1">
    <citation type="submission" date="2020-08" db="EMBL/GenBank/DDBJ databases">
        <title>Genomic Encyclopedia of Type Strains, Phase III (KMG-III): the genomes of soil and plant-associated and newly described type strains.</title>
        <authorList>
            <person name="Whitman W."/>
        </authorList>
    </citation>
    <scope>NUCLEOTIDE SEQUENCE [LARGE SCALE GENOMIC DNA]</scope>
    <source>
        <strain evidence="6 7">CECT 3265</strain>
    </source>
</reference>
<evidence type="ECO:0000259" key="4">
    <source>
        <dbReference type="Pfam" id="PF09118"/>
    </source>
</evidence>
<dbReference type="AlphaFoldDB" id="A0A7W7L8Y8"/>
<dbReference type="Gene3D" id="2.60.40.10">
    <property type="entry name" value="Immunoglobulins"/>
    <property type="match status" value="1"/>
</dbReference>
<proteinExistence type="predicted"/>
<feature type="domain" description="Galactose oxidase-like Early set" evidence="4">
    <location>
        <begin position="554"/>
        <end position="648"/>
    </location>
</feature>
<protein>
    <recommendedName>
        <fullName evidence="8">Kelch motif</fullName>
    </recommendedName>
</protein>
<dbReference type="InterPro" id="IPR009880">
    <property type="entry name" value="Glyoxal_oxidase_N"/>
</dbReference>
<keyword evidence="7" id="KW-1185">Reference proteome</keyword>
<evidence type="ECO:0000313" key="6">
    <source>
        <dbReference type="EMBL" id="MBB4885251.1"/>
    </source>
</evidence>
<sequence length="649" mass="70265">MGGVVKVYPKTKARKAALGAVAVSALVAANAPAAAGFAERAWHEYTINQASYKIRYGHWDLVDVPEKFRINAIHAALLHTGKVLLIAGSGNDEKNFKSGTFQSVLWDPRNDTFKEIATPKDMFCAGHAQLPDGKLLVAGGTARYEKLTGDVTRAGGGMMVKNEDPDNPRTLPVGTVFEGSTGKRYRSQLPVLVPRATKTVTEETEDTPKKVVVSASQARVYVESDVEGEEGIANTADQYRIKGLRGKDAQMVYGLATKLGLDKKDFQGLKETYEFDPVAERYVTVDPMDEARWYPTLVTLKDGRVLSVSGLDDMGEIIPGKNEIYDPKTRTWGPAPQRYFPTYPALFLTKGGNLFYSGSNAGYGPADKGRKPGVWDLDANTFTPVPGLTDPELTETSASVLLPPAQDQKVMILGGGGVGESHEATKRTAVADLKAANPRFASGPDLPVGTRYLNAVLTPDDKVFTTGGSRDYRGKQGSDILGAQFYDPRARAFDTMAAPTVGRNYHSEALLLPDGRIAVFGSNPLFGDEDDTRPGTFEQRIEVYTPPYLYRDKRPTLRTGPIEAERGAAVTLPTPAPGKVAAVRLMRPSAVTHATDVEQRSIALEATARADGLSVTIPKDPSLVPAGWYMVFLTDRDGTPSEAAWVHVR</sequence>
<evidence type="ECO:0008006" key="8">
    <source>
        <dbReference type="Google" id="ProtNLM"/>
    </source>
</evidence>
<dbReference type="InterPro" id="IPR011043">
    <property type="entry name" value="Gal_Oxase/kelch_b-propeller"/>
</dbReference>
<dbReference type="Proteomes" id="UP000556436">
    <property type="component" value="Unassembled WGS sequence"/>
</dbReference>
<dbReference type="InterPro" id="IPR037293">
    <property type="entry name" value="Gal_Oxidase_central_sf"/>
</dbReference>
<gene>
    <name evidence="6" type="ORF">FHS38_001279</name>
</gene>
<comment type="caution">
    <text evidence="6">The sequence shown here is derived from an EMBL/GenBank/DDBJ whole genome shotgun (WGS) entry which is preliminary data.</text>
</comment>
<dbReference type="SUPFAM" id="SSF50965">
    <property type="entry name" value="Galactose oxidase, central domain"/>
    <property type="match status" value="1"/>
</dbReference>
<dbReference type="InterPro" id="IPR014756">
    <property type="entry name" value="Ig_E-set"/>
</dbReference>
<dbReference type="InterPro" id="IPR013783">
    <property type="entry name" value="Ig-like_fold"/>
</dbReference>
<dbReference type="PANTHER" id="PTHR32208">
    <property type="entry name" value="SECRETED PROTEIN-RELATED"/>
    <property type="match status" value="1"/>
</dbReference>
<keyword evidence="1 2" id="KW-0732">Signal</keyword>
<evidence type="ECO:0000256" key="1">
    <source>
        <dbReference type="ARBA" id="ARBA00022729"/>
    </source>
</evidence>
<organism evidence="6 7">
    <name type="scientific">Streptomyces netropsis</name>
    <name type="common">Streptoverticillium netropsis</name>
    <dbReference type="NCBI Taxonomy" id="55404"/>
    <lineage>
        <taxon>Bacteria</taxon>
        <taxon>Bacillati</taxon>
        <taxon>Actinomycetota</taxon>
        <taxon>Actinomycetes</taxon>
        <taxon>Kitasatosporales</taxon>
        <taxon>Streptomycetaceae</taxon>
        <taxon>Streptomyces</taxon>
    </lineage>
</organism>
<dbReference type="GO" id="GO:0005975">
    <property type="term" value="P:carbohydrate metabolic process"/>
    <property type="evidence" value="ECO:0007669"/>
    <property type="project" value="UniProtKB-ARBA"/>
</dbReference>
<evidence type="ECO:0000259" key="3">
    <source>
        <dbReference type="Pfam" id="PF07250"/>
    </source>
</evidence>
<dbReference type="EMBL" id="JACHJG010000002">
    <property type="protein sequence ID" value="MBB4885251.1"/>
    <property type="molecule type" value="Genomic_DNA"/>
</dbReference>